<accession>A0A917FAD1</accession>
<proteinExistence type="inferred from homology"/>
<comment type="similarity">
    <text evidence="2">Belongs to the UPF0174 family.</text>
</comment>
<evidence type="ECO:0000256" key="1">
    <source>
        <dbReference type="ARBA" id="ARBA00006407"/>
    </source>
</evidence>
<dbReference type="EMBL" id="BMCT01000002">
    <property type="protein sequence ID" value="GGF60183.1"/>
    <property type="molecule type" value="Genomic_DNA"/>
</dbReference>
<evidence type="ECO:0000259" key="3">
    <source>
        <dbReference type="Pfam" id="PF03981"/>
    </source>
</evidence>
<dbReference type="PANTHER" id="PTHR12184">
    <property type="entry name" value="UBIQUINOL-CYTOCHROME C REDUCTASE COMPLEX ASSEMBLY FACTOR 1 FAMILY MEMBER"/>
    <property type="match status" value="1"/>
</dbReference>
<dbReference type="Pfam" id="PF03981">
    <property type="entry name" value="Ubiq_cyt_C_chap"/>
    <property type="match status" value="1"/>
</dbReference>
<dbReference type="AlphaFoldDB" id="A0A917FAD1"/>
<dbReference type="PANTHER" id="PTHR12184:SF1">
    <property type="entry name" value="UBIQUINOL-CYTOCHROME-C REDUCTASE COMPLEX ASSEMBLY FACTOR 1"/>
    <property type="match status" value="1"/>
</dbReference>
<dbReference type="InterPro" id="IPR014569">
    <property type="entry name" value="Ubq_cyt-c_CBP3-rel"/>
</dbReference>
<reference evidence="4" key="1">
    <citation type="journal article" date="2014" name="Int. J. Syst. Evol. Microbiol.">
        <title>Complete genome sequence of Corynebacterium casei LMG S-19264T (=DSM 44701T), isolated from a smear-ripened cheese.</title>
        <authorList>
            <consortium name="US DOE Joint Genome Institute (JGI-PGF)"/>
            <person name="Walter F."/>
            <person name="Albersmeier A."/>
            <person name="Kalinowski J."/>
            <person name="Ruckert C."/>
        </authorList>
    </citation>
    <scope>NUCLEOTIDE SEQUENCE</scope>
    <source>
        <strain evidence="4">CCM 7897</strain>
    </source>
</reference>
<dbReference type="InterPro" id="IPR021150">
    <property type="entry name" value="Ubiq_cyt_c_chap"/>
</dbReference>
<dbReference type="RefSeq" id="WP_188577977.1">
    <property type="nucleotide sequence ID" value="NZ_BMCT01000002.1"/>
</dbReference>
<gene>
    <name evidence="4" type="ORF">GCM10007301_19890</name>
</gene>
<dbReference type="InterPro" id="IPR007129">
    <property type="entry name" value="Ubiqinol_cyt_c_chaperone_CPB3"/>
</dbReference>
<comment type="similarity">
    <text evidence="1">Belongs to the CBP3 family.</text>
</comment>
<evidence type="ECO:0000313" key="4">
    <source>
        <dbReference type="EMBL" id="GGF60183.1"/>
    </source>
</evidence>
<feature type="domain" description="Ubiquinol-cytochrome c chaperone" evidence="3">
    <location>
        <begin position="33"/>
        <end position="181"/>
    </location>
</feature>
<sequence length="189" mass="20513">MLRLFRRSETRATIERLYGAIVAQARQPVFYTDFVVPDTTEGRLELMMLHTFLLCRRLGSGGEAERTVAQEVFDLFLSDLDRTLREMGIGDLSVPKKMKKIGRAFYDRTAAYDAALAEGGSAGETHLAQALARNLFERYEGGTPSGGSAAPAAGLAAYVLAAAAALENQPAETLLRGELAFPIPQAEET</sequence>
<reference evidence="4" key="2">
    <citation type="submission" date="2020-09" db="EMBL/GenBank/DDBJ databases">
        <authorList>
            <person name="Sun Q."/>
            <person name="Sedlacek I."/>
        </authorList>
    </citation>
    <scope>NUCLEOTIDE SEQUENCE</scope>
    <source>
        <strain evidence="4">CCM 7897</strain>
    </source>
</reference>
<protein>
    <recommendedName>
        <fullName evidence="3">Ubiquinol-cytochrome c chaperone domain-containing protein</fullName>
    </recommendedName>
</protein>
<dbReference type="Proteomes" id="UP000606044">
    <property type="component" value="Unassembled WGS sequence"/>
</dbReference>
<evidence type="ECO:0000256" key="2">
    <source>
        <dbReference type="ARBA" id="ARBA00006436"/>
    </source>
</evidence>
<evidence type="ECO:0000313" key="5">
    <source>
        <dbReference type="Proteomes" id="UP000606044"/>
    </source>
</evidence>
<dbReference type="PIRSF" id="PIRSF032079">
    <property type="entry name" value="UCP032079"/>
    <property type="match status" value="1"/>
</dbReference>
<comment type="caution">
    <text evidence="4">The sequence shown here is derived from an EMBL/GenBank/DDBJ whole genome shotgun (WGS) entry which is preliminary data.</text>
</comment>
<organism evidence="4 5">
    <name type="scientific">Azorhizobium oxalatiphilum</name>
    <dbReference type="NCBI Taxonomy" id="980631"/>
    <lineage>
        <taxon>Bacteria</taxon>
        <taxon>Pseudomonadati</taxon>
        <taxon>Pseudomonadota</taxon>
        <taxon>Alphaproteobacteria</taxon>
        <taxon>Hyphomicrobiales</taxon>
        <taxon>Xanthobacteraceae</taxon>
        <taxon>Azorhizobium</taxon>
    </lineage>
</organism>
<name>A0A917FAD1_9HYPH</name>
<keyword evidence="5" id="KW-1185">Reference proteome</keyword>